<feature type="domain" description="(+)RNA virus helicase C-terminal" evidence="3">
    <location>
        <begin position="1045"/>
        <end position="1245"/>
    </location>
</feature>
<gene>
    <name evidence="4" type="ORF">GKZ57_08855</name>
</gene>
<comment type="caution">
    <text evidence="4">The sequence shown here is derived from an EMBL/GenBank/DDBJ whole genome shotgun (WGS) entry which is preliminary data.</text>
</comment>
<dbReference type="PANTHER" id="PTHR11070">
    <property type="entry name" value="UVRD / RECB / PCRA DNA HELICASE FAMILY MEMBER"/>
    <property type="match status" value="1"/>
</dbReference>
<dbReference type="Gene3D" id="3.90.1530.10">
    <property type="entry name" value="Conserved hypothetical protein from pyrococcus furiosus pfu- 392566-001, ParB domain"/>
    <property type="match status" value="1"/>
</dbReference>
<feature type="coiled-coil region" evidence="1">
    <location>
        <begin position="785"/>
        <end position="819"/>
    </location>
</feature>
<dbReference type="InterPro" id="IPR027417">
    <property type="entry name" value="P-loop_NTPase"/>
</dbReference>
<feature type="compositionally biased region" description="Polar residues" evidence="2">
    <location>
        <begin position="55"/>
        <end position="65"/>
    </location>
</feature>
<accession>A0A844GNL1</accession>
<sequence>MALNFFKQRDIDEMDVNDIPEEFINYLETLDEAGKIGLLASRPDIAKVLGVSVEGSNQDTVNTTDDSSEIVQEDERNPKSSAVFEEKQDIRNSGDVEPDVDEPEEVDEEFIAIQNNYYEGKRLAEILKDNMEPLEALAIPDKTDKCFIHRVPFKEKQIRYTGKGATYGVVLKICPQCNRIYLEESGKEYIHEALTKRNIAHTFYSLETSNQYLRSQMKAYEIADQDKIYIPEIWTEDNPLCPVHEEALFEIPCIKKYKDRKVEFTGYFCDKCNKILMRSSSVAEIEDNCALNGVPVIETESLVKKRPKKQLIKMREIKPDYIVENGKHEIYTYSHAADCFKLTEEDTVVVSDSIYCSLEGHKTEEVLVLIWVNQKKGGRKSYIFVVGYCSQCQKYYMDIDDYNVIYPLGRPEVTIISDVNDADYQITSGEVFNLERNHLNNIESGITGEIKEIHGSTDYVNPYAVGDYDDGNLSFAKSLSANKYGKRLEELENYIPKPYSYRVDISADGETETYYIGASDVILKDGKKVISANSDLGYELINYQTIKVHKDGKEYGIKLSRQFDIDQASLYGYVNLRTDEDVIFQSGITDPFLVRVLNMRKKQHSLTDIFVTIQENQNKIVNTDFNKNIIVQGCAGSGKTMVLLHRLSALKYKQRYFDFSQNALILTPNEQFSLHIKGLAEGLQIGSVHRISVEQYYLDMLLQYDSAFKPENKIVSEMQVRQDYVDYIYSDQFKNDFERAYNDILEKRNGLVDILIQLQEAMNQEKKTISWTEESRFTIQMKYSVDALNDLVRKKEQDFASAQDKITKAEERRAFLEDRIPASEQFAKSIVQESLPRVNTKIGEYVLEKQQEIEALNKKIQELQKEYARIQGALIIFGKRAKLEKLDADIKEVKAKVIPLQTQLDEQKKILSMSQDGKEDDEILAWMKQVSVYVKKIQDEVRLCSNAKDEYSRFFNELSESDDNIKAAYEEYHRVEAEQYSEEIKKTIQYLYEQLEKYSLVNIYQQIYDESVQVFKEKNGVKSITGKCHRYDLYVQLMFAMKYFNKKIGNMQFICVDEGQDLAVNEYRLLSELNQNNVVFNIFGDTNQVMKSGRGISDWNLLLSELQAEQYVLNENYRNTNQITRFCNDNFGLKTLQTGVDGPKVREISRRDLEKELAGLMVTTERVAILLPRTVQKMKYLDMDILPENIRNMIGETMDNGFIAVMYVDEVKGIEFDKVFVVSAKMRRNEKYIAYTRALSELIIVVDESIAEYDTESNKNQEINTNKKEHKTESKKRKSAALKWDGKKKLQKDEIVEKSSVQEFSEEREIFLNQIEVENSSQFKEPVKELLENIENYYKKYGKLDLPIRVAVDGQKYLLKDNYAQYVVASNLKLQKVNAICIKKTDEIQRNQEKNLSEQKEELLPGALNEEKRVEQQSSDLLLHISCIYKEKKNKCYNINCVENIGKRCVQDEQCVFYIAATEKLSESEKHEIEMDIKNAEIYLRNSETEKHRKITTTQPEHFDGIRSIPINQIEVPPCFKKNRPAEKKIDSMIEYYKEHGHFDKPVTVVLRDDKYVLKDKFLRYYVGKELKLKEIDAICTVDQHSKESDDNVW</sequence>
<feature type="region of interest" description="Disordered" evidence="2">
    <location>
        <begin position="1255"/>
        <end position="1280"/>
    </location>
</feature>
<evidence type="ECO:0000256" key="1">
    <source>
        <dbReference type="SAM" id="Coils"/>
    </source>
</evidence>
<dbReference type="GO" id="GO:0005524">
    <property type="term" value="F:ATP binding"/>
    <property type="evidence" value="ECO:0007669"/>
    <property type="project" value="InterPro"/>
</dbReference>
<dbReference type="PANTHER" id="PTHR11070:SF2">
    <property type="entry name" value="ATP-DEPENDENT DNA HELICASE SRS2"/>
    <property type="match status" value="1"/>
</dbReference>
<feature type="region of interest" description="Disordered" evidence="2">
    <location>
        <begin position="55"/>
        <end position="82"/>
    </location>
</feature>
<name>A0A844GNL1_9FIRM</name>
<keyword evidence="1" id="KW-0175">Coiled coil</keyword>
<dbReference type="GO" id="GO:0003677">
    <property type="term" value="F:DNA binding"/>
    <property type="evidence" value="ECO:0007669"/>
    <property type="project" value="InterPro"/>
</dbReference>
<reference evidence="4 5" key="1">
    <citation type="submission" date="2019-11" db="EMBL/GenBank/DDBJ databases">
        <title>Draft genome sequence of Blautia luti DSM 14534T, isolated from human stool.</title>
        <authorList>
            <person name="Ortiz R."/>
            <person name="Melis-Arcos F."/>
            <person name="Covarrubias P."/>
            <person name="Cardenas J.P."/>
            <person name="Perez-Donoso J."/>
            <person name="Almonacid D."/>
        </authorList>
    </citation>
    <scope>NUCLEOTIDE SEQUENCE [LARGE SCALE GENOMIC DNA]</scope>
    <source>
        <strain evidence="4 5">DSM 14534</strain>
    </source>
</reference>
<dbReference type="Pfam" id="PF01443">
    <property type="entry name" value="Viral_helicase1"/>
    <property type="match status" value="1"/>
</dbReference>
<dbReference type="Gene3D" id="3.40.50.300">
    <property type="entry name" value="P-loop containing nucleotide triphosphate hydrolases"/>
    <property type="match status" value="2"/>
</dbReference>
<feature type="coiled-coil region" evidence="1">
    <location>
        <begin position="846"/>
        <end position="873"/>
    </location>
</feature>
<dbReference type="InterPro" id="IPR036086">
    <property type="entry name" value="ParB/Sulfiredoxin_sf"/>
</dbReference>
<dbReference type="SUPFAM" id="SSF110849">
    <property type="entry name" value="ParB/Sulfiredoxin"/>
    <property type="match status" value="1"/>
</dbReference>
<feature type="compositionally biased region" description="Basic and acidic residues" evidence="2">
    <location>
        <begin position="73"/>
        <end position="82"/>
    </location>
</feature>
<dbReference type="Proteomes" id="UP000437824">
    <property type="component" value="Unassembled WGS sequence"/>
</dbReference>
<evidence type="ECO:0000259" key="3">
    <source>
        <dbReference type="Pfam" id="PF01443"/>
    </source>
</evidence>
<organism evidence="4 5">
    <name type="scientific">Blautia luti DSM 14534 = JCM 17040</name>
    <dbReference type="NCBI Taxonomy" id="649762"/>
    <lineage>
        <taxon>Bacteria</taxon>
        <taxon>Bacillati</taxon>
        <taxon>Bacillota</taxon>
        <taxon>Clostridia</taxon>
        <taxon>Lachnospirales</taxon>
        <taxon>Lachnospiraceae</taxon>
        <taxon>Blautia</taxon>
    </lineage>
</organism>
<dbReference type="GO" id="GO:0005829">
    <property type="term" value="C:cytosol"/>
    <property type="evidence" value="ECO:0007669"/>
    <property type="project" value="TreeGrafter"/>
</dbReference>
<dbReference type="GO" id="GO:0043138">
    <property type="term" value="F:3'-5' DNA helicase activity"/>
    <property type="evidence" value="ECO:0007669"/>
    <property type="project" value="TreeGrafter"/>
</dbReference>
<dbReference type="RefSeq" id="WP_154780332.1">
    <property type="nucleotide sequence ID" value="NZ_WMBC01000006.1"/>
</dbReference>
<evidence type="ECO:0000256" key="2">
    <source>
        <dbReference type="SAM" id="MobiDB-lite"/>
    </source>
</evidence>
<proteinExistence type="predicted"/>
<dbReference type="EMBL" id="WMBC01000006">
    <property type="protein sequence ID" value="MTD61375.1"/>
    <property type="molecule type" value="Genomic_DNA"/>
</dbReference>
<dbReference type="GO" id="GO:0000725">
    <property type="term" value="P:recombinational repair"/>
    <property type="evidence" value="ECO:0007669"/>
    <property type="project" value="TreeGrafter"/>
</dbReference>
<protein>
    <submittedName>
        <fullName evidence="4">AAA family ATPase</fullName>
    </submittedName>
</protein>
<evidence type="ECO:0000313" key="4">
    <source>
        <dbReference type="EMBL" id="MTD61375.1"/>
    </source>
</evidence>
<dbReference type="InterPro" id="IPR027351">
    <property type="entry name" value="(+)RNA_virus_helicase_core_dom"/>
</dbReference>
<evidence type="ECO:0000313" key="5">
    <source>
        <dbReference type="Proteomes" id="UP000437824"/>
    </source>
</evidence>
<dbReference type="SUPFAM" id="SSF52540">
    <property type="entry name" value="P-loop containing nucleoside triphosphate hydrolases"/>
    <property type="match status" value="1"/>
</dbReference>
<dbReference type="InterPro" id="IPR000212">
    <property type="entry name" value="DNA_helicase_UvrD/REP"/>
</dbReference>